<dbReference type="InterPro" id="IPR037185">
    <property type="entry name" value="EmrE-like"/>
</dbReference>
<feature type="transmembrane region" description="Helical" evidence="6">
    <location>
        <begin position="103"/>
        <end position="121"/>
    </location>
</feature>
<accession>A0A7C4QMZ5</accession>
<sequence length="301" mass="32638">MTDPPRSRPLDTRALMLVLLTVVLWGGNPVATRFAVDALPPITVAGLRFLMATLVMVAWCRWERIPFRLSRQQVAPVLMAGTLLFLQITTFTIGAGWTSTSHTSLYVNTFVFWVVGLEHFLTRTDRLDPSRWMGVLLAAVGVFALLTQTAGTSADQHDPPSLAGDTLLLLSAFLLGVKFLYTKRALRVIGATELIFWHDVVAVVQFAVAAALWERPDFRAVDLPAWLGLAYQGLLVGGVCFALQARLLMTYSASQIAVFSFATPLVGVVLGAALRGDQLSVGLLMAGTAIAAGIFLVNRPQ</sequence>
<dbReference type="InterPro" id="IPR000620">
    <property type="entry name" value="EamA_dom"/>
</dbReference>
<feature type="transmembrane region" description="Helical" evidence="6">
    <location>
        <begin position="133"/>
        <end position="150"/>
    </location>
</feature>
<dbReference type="Pfam" id="PF00892">
    <property type="entry name" value="EamA"/>
    <property type="match status" value="2"/>
</dbReference>
<keyword evidence="3 6" id="KW-0812">Transmembrane</keyword>
<keyword evidence="5 6" id="KW-0472">Membrane</keyword>
<keyword evidence="2" id="KW-1003">Cell membrane</keyword>
<comment type="caution">
    <text evidence="8">The sequence shown here is derived from an EMBL/GenBank/DDBJ whole genome shotgun (WGS) entry which is preliminary data.</text>
</comment>
<dbReference type="InterPro" id="IPR051258">
    <property type="entry name" value="Diverse_Substrate_Transporter"/>
</dbReference>
<evidence type="ECO:0000256" key="3">
    <source>
        <dbReference type="ARBA" id="ARBA00022692"/>
    </source>
</evidence>
<feature type="domain" description="EamA" evidence="7">
    <location>
        <begin position="14"/>
        <end position="146"/>
    </location>
</feature>
<evidence type="ECO:0000259" key="7">
    <source>
        <dbReference type="Pfam" id="PF00892"/>
    </source>
</evidence>
<evidence type="ECO:0000256" key="5">
    <source>
        <dbReference type="ARBA" id="ARBA00023136"/>
    </source>
</evidence>
<feature type="transmembrane region" description="Helical" evidence="6">
    <location>
        <begin position="162"/>
        <end position="182"/>
    </location>
</feature>
<feature type="transmembrane region" description="Helical" evidence="6">
    <location>
        <begin position="225"/>
        <end position="244"/>
    </location>
</feature>
<evidence type="ECO:0000256" key="4">
    <source>
        <dbReference type="ARBA" id="ARBA00022989"/>
    </source>
</evidence>
<dbReference type="SUPFAM" id="SSF103481">
    <property type="entry name" value="Multidrug resistance efflux transporter EmrE"/>
    <property type="match status" value="2"/>
</dbReference>
<dbReference type="PANTHER" id="PTHR42920:SF24">
    <property type="entry name" value="AROMATIC AMINO ACID EXPORTER YDDG"/>
    <property type="match status" value="1"/>
</dbReference>
<feature type="transmembrane region" description="Helical" evidence="6">
    <location>
        <begin position="74"/>
        <end position="97"/>
    </location>
</feature>
<protein>
    <submittedName>
        <fullName evidence="8">DMT family transporter</fullName>
    </submittedName>
</protein>
<feature type="transmembrane region" description="Helical" evidence="6">
    <location>
        <begin position="280"/>
        <end position="297"/>
    </location>
</feature>
<organism evidence="8">
    <name type="scientific">Schlesneria paludicola</name>
    <dbReference type="NCBI Taxonomy" id="360056"/>
    <lineage>
        <taxon>Bacteria</taxon>
        <taxon>Pseudomonadati</taxon>
        <taxon>Planctomycetota</taxon>
        <taxon>Planctomycetia</taxon>
        <taxon>Planctomycetales</taxon>
        <taxon>Planctomycetaceae</taxon>
        <taxon>Schlesneria</taxon>
    </lineage>
</organism>
<evidence type="ECO:0000256" key="1">
    <source>
        <dbReference type="ARBA" id="ARBA00004651"/>
    </source>
</evidence>
<evidence type="ECO:0000256" key="6">
    <source>
        <dbReference type="SAM" id="Phobius"/>
    </source>
</evidence>
<feature type="domain" description="EamA" evidence="7">
    <location>
        <begin position="163"/>
        <end position="298"/>
    </location>
</feature>
<comment type="subcellular location">
    <subcellularLocation>
        <location evidence="1">Cell membrane</location>
        <topology evidence="1">Multi-pass membrane protein</topology>
    </subcellularLocation>
</comment>
<feature type="transmembrane region" description="Helical" evidence="6">
    <location>
        <begin position="194"/>
        <end position="213"/>
    </location>
</feature>
<reference evidence="8" key="1">
    <citation type="journal article" date="2020" name="mSystems">
        <title>Genome- and Community-Level Interaction Insights into Carbon Utilization and Element Cycling Functions of Hydrothermarchaeota in Hydrothermal Sediment.</title>
        <authorList>
            <person name="Zhou Z."/>
            <person name="Liu Y."/>
            <person name="Xu W."/>
            <person name="Pan J."/>
            <person name="Luo Z.H."/>
            <person name="Li M."/>
        </authorList>
    </citation>
    <scope>NUCLEOTIDE SEQUENCE [LARGE SCALE GENOMIC DNA]</scope>
    <source>
        <strain evidence="8">SpSt-508</strain>
    </source>
</reference>
<evidence type="ECO:0000256" key="2">
    <source>
        <dbReference type="ARBA" id="ARBA00022475"/>
    </source>
</evidence>
<feature type="transmembrane region" description="Helical" evidence="6">
    <location>
        <begin position="256"/>
        <end position="274"/>
    </location>
</feature>
<proteinExistence type="predicted"/>
<dbReference type="GO" id="GO:0005886">
    <property type="term" value="C:plasma membrane"/>
    <property type="evidence" value="ECO:0007669"/>
    <property type="project" value="UniProtKB-SubCell"/>
</dbReference>
<dbReference type="EMBL" id="DSVQ01000009">
    <property type="protein sequence ID" value="HGT38463.1"/>
    <property type="molecule type" value="Genomic_DNA"/>
</dbReference>
<feature type="transmembrane region" description="Helical" evidence="6">
    <location>
        <begin position="45"/>
        <end position="62"/>
    </location>
</feature>
<evidence type="ECO:0000313" key="8">
    <source>
        <dbReference type="EMBL" id="HGT38463.1"/>
    </source>
</evidence>
<dbReference type="AlphaFoldDB" id="A0A7C4QMZ5"/>
<dbReference type="PANTHER" id="PTHR42920">
    <property type="entry name" value="OS03G0707200 PROTEIN-RELATED"/>
    <property type="match status" value="1"/>
</dbReference>
<gene>
    <name evidence="8" type="ORF">ENS64_04270</name>
</gene>
<name>A0A7C4QMZ5_9PLAN</name>
<keyword evidence="4 6" id="KW-1133">Transmembrane helix</keyword>